<keyword evidence="2" id="KW-1003">Cell membrane</keyword>
<organism evidence="8">
    <name type="scientific">Candidatus Tisiphia endosymbiont of Sergentomyia squamirostris</name>
    <dbReference type="NCBI Taxonomy" id="3113639"/>
    <lineage>
        <taxon>Bacteria</taxon>
        <taxon>Pseudomonadati</taxon>
        <taxon>Pseudomonadota</taxon>
        <taxon>Alphaproteobacteria</taxon>
        <taxon>Rickettsiales</taxon>
        <taxon>Rickettsiaceae</taxon>
        <taxon>Rickettsieae</taxon>
        <taxon>Candidatus Tisiphia</taxon>
    </lineage>
</organism>
<dbReference type="InterPro" id="IPR019476">
    <property type="entry name" value="T4SS_TraD_DNA-bd"/>
</dbReference>
<name>A0AAT9G756_9RICK</name>
<dbReference type="PANTHER" id="PTHR37937">
    <property type="entry name" value="CONJUGATIVE TRANSFER: DNA TRANSPORT"/>
    <property type="match status" value="1"/>
</dbReference>
<reference evidence="8" key="1">
    <citation type="submission" date="2024-01" db="EMBL/GenBank/DDBJ databases">
        <title>Sequencing the genomes of a sandfly, Sergentomyia squamirostris, and its two endosymbionts.</title>
        <authorList>
            <person name="Itokawa K."/>
            <person name="Sanjoba C."/>
        </authorList>
    </citation>
    <scope>NUCLEOTIDE SEQUENCE</scope>
    <source>
        <strain evidence="8">RiSSQ</strain>
    </source>
</reference>
<comment type="subcellular location">
    <subcellularLocation>
        <location evidence="1">Cell membrane</location>
        <topology evidence="1">Multi-pass membrane protein</topology>
    </subcellularLocation>
</comment>
<dbReference type="SUPFAM" id="SSF52540">
    <property type="entry name" value="P-loop containing nucleoside triphosphate hydrolases"/>
    <property type="match status" value="1"/>
</dbReference>
<keyword evidence="4 6" id="KW-1133">Transmembrane helix</keyword>
<feature type="domain" description="Type IV secretion system coupling protein TraD DNA-binding" evidence="7">
    <location>
        <begin position="183"/>
        <end position="584"/>
    </location>
</feature>
<evidence type="ECO:0000256" key="1">
    <source>
        <dbReference type="ARBA" id="ARBA00004651"/>
    </source>
</evidence>
<dbReference type="Gene3D" id="3.40.50.300">
    <property type="entry name" value="P-loop containing nucleotide triphosphate hydrolases"/>
    <property type="match status" value="2"/>
</dbReference>
<keyword evidence="3 6" id="KW-0812">Transmembrane</keyword>
<dbReference type="InterPro" id="IPR051539">
    <property type="entry name" value="T4SS-coupling_protein"/>
</dbReference>
<evidence type="ECO:0000313" key="8">
    <source>
        <dbReference type="EMBL" id="BFD45612.1"/>
    </source>
</evidence>
<evidence type="ECO:0000256" key="5">
    <source>
        <dbReference type="ARBA" id="ARBA00023136"/>
    </source>
</evidence>
<accession>A0AAT9G756</accession>
<evidence type="ECO:0000256" key="2">
    <source>
        <dbReference type="ARBA" id="ARBA00022475"/>
    </source>
</evidence>
<proteinExistence type="predicted"/>
<gene>
    <name evidence="8" type="ORF">DMENIID0002_02580</name>
</gene>
<evidence type="ECO:0000256" key="4">
    <source>
        <dbReference type="ARBA" id="ARBA00022989"/>
    </source>
</evidence>
<keyword evidence="5 6" id="KW-0472">Membrane</keyword>
<evidence type="ECO:0000256" key="3">
    <source>
        <dbReference type="ARBA" id="ARBA00022692"/>
    </source>
</evidence>
<dbReference type="EMBL" id="AP029170">
    <property type="protein sequence ID" value="BFD45612.1"/>
    <property type="molecule type" value="Genomic_DNA"/>
</dbReference>
<dbReference type="Pfam" id="PF10412">
    <property type="entry name" value="TrwB_AAD_bind"/>
    <property type="match status" value="1"/>
</dbReference>
<feature type="transmembrane region" description="Helical" evidence="6">
    <location>
        <begin position="22"/>
        <end position="43"/>
    </location>
</feature>
<protein>
    <recommendedName>
        <fullName evidence="7">Type IV secretion system coupling protein TraD DNA-binding domain-containing protein</fullName>
    </recommendedName>
</protein>
<dbReference type="PANTHER" id="PTHR37937:SF1">
    <property type="entry name" value="CONJUGATIVE TRANSFER: DNA TRANSPORT"/>
    <property type="match status" value="1"/>
</dbReference>
<dbReference type="InterPro" id="IPR027417">
    <property type="entry name" value="P-loop_NTPase"/>
</dbReference>
<feature type="transmembrane region" description="Helical" evidence="6">
    <location>
        <begin position="125"/>
        <end position="146"/>
    </location>
</feature>
<evidence type="ECO:0000259" key="7">
    <source>
        <dbReference type="Pfam" id="PF10412"/>
    </source>
</evidence>
<dbReference type="GO" id="GO:0005886">
    <property type="term" value="C:plasma membrane"/>
    <property type="evidence" value="ECO:0007669"/>
    <property type="project" value="UniProtKB-SubCell"/>
</dbReference>
<evidence type="ECO:0000256" key="6">
    <source>
        <dbReference type="SAM" id="Phobius"/>
    </source>
</evidence>
<dbReference type="CDD" id="cd01127">
    <property type="entry name" value="TrwB_TraG_TraD_VirD4"/>
    <property type="match status" value="1"/>
</dbReference>
<dbReference type="AlphaFoldDB" id="A0AAT9G756"/>
<sequence>MLNNFIGGGQIFLHKIRMFLQVFNRSIVISCIVSVIITIVLAYPKLELYDLSAAVTYQKALLASNFDNSVRPIKVMINPKGKEYVTLINAYNQAGLYRRNINPQLILTSSKFSKNYYQLLSFIKAKLLLCLGLMFGIFVSIFLLWTKFGKSVSLEKQISGSTIKSAKEITNYLNKANKASKFIVGSMRLVKDSETRHIIAIGTTGSGKTNLFNNLIPQIRNFQQPALVVDQTGEMIERYYNPDRGDIIFNPLDARSHAWDFWTDTSSNNSNDHEQAEYIDPKLDKFAKVLFKFNKKTSSGFDPFWNNSSAAIFCACVQSLIKEGNKSITELQKMLQLSSRQSLEKKLANTVAARYLTASNKTTASSILSVLATSTAPLNLLFDSEKKFSLTKYFTEVAEGNPAWLFLSNRPDMRNVTMPLTSCLFELAISCLIGIGINEKRRMWFIIDELASLGNLPSFPTLISESRKYGGCVLCATQSINQIFDNFGMLQGSSIFGQFATKFLFRSDEPATAKIITEIFGQLEYATSQKNTSYGAHEFRDGISYSENTKHKALITTDDLATLADLECFVGLPEPKARIARIKVPLAADVPKKHPYFVAASKPPEHYNNSIDSYNVQEASVSDISKSLTIDQASITDVEQVVPQEPRKDQPWRQEARQEYVAITNEHNTLTNIHGKK</sequence>